<dbReference type="Proteomes" id="UP000317429">
    <property type="component" value="Chromosome"/>
</dbReference>
<dbReference type="SUPFAM" id="SSF53756">
    <property type="entry name" value="UDP-Glycosyltransferase/glycogen phosphorylase"/>
    <property type="match status" value="1"/>
</dbReference>
<dbReference type="PANTHER" id="PTHR12526">
    <property type="entry name" value="GLYCOSYLTRANSFERASE"/>
    <property type="match status" value="1"/>
</dbReference>
<proteinExistence type="predicted"/>
<dbReference type="EMBL" id="CP036291">
    <property type="protein sequence ID" value="QDU87232.1"/>
    <property type="molecule type" value="Genomic_DNA"/>
</dbReference>
<organism evidence="1 2">
    <name type="scientific">Pirellulimonas nuda</name>
    <dbReference type="NCBI Taxonomy" id="2528009"/>
    <lineage>
        <taxon>Bacteria</taxon>
        <taxon>Pseudomonadati</taxon>
        <taxon>Planctomycetota</taxon>
        <taxon>Planctomycetia</taxon>
        <taxon>Pirellulales</taxon>
        <taxon>Lacipirellulaceae</taxon>
        <taxon>Pirellulimonas</taxon>
    </lineage>
</organism>
<sequence>MARADATVSRNGASEMKVLIFEPHFNGHRSIYVRHIIDACRGLAIELTLATTVGVLDQEEYQKSLAPLADEFKLDASIAPATGSHTSIARHGAAQLRKAIRRSGAQHAYLPYGDGVSQFVCLGALLGQRRLPCEIEVILHHSQHSYPQSRVRKRLRLQVERAAWRASPFERVHHVDFLEYRGWSERGIAAGMCVLLPDPVECPPPMEKRVAREKLGLTTDGLWMGVVGLIDERKGCHRALEALRLADLPSDARLLLAGSHSPQIRELLATRYKPLVDAGRVVSRDGFLPLAELHAALAALDLSLVTHQNHIGISSIALRSAAAGRPVLGANTGWIEAIVPRFDLGWTCDVTDPANLAQAIEAALPKAATWRLGPAGAKLLAFHDVANFRACIARRLRKRLDLPDDSQRIDWSAVESAVDA</sequence>
<keyword evidence="2" id="KW-1185">Reference proteome</keyword>
<evidence type="ECO:0000313" key="1">
    <source>
        <dbReference type="EMBL" id="QDU87232.1"/>
    </source>
</evidence>
<dbReference type="Gene3D" id="3.40.50.2000">
    <property type="entry name" value="Glycogen Phosphorylase B"/>
    <property type="match status" value="1"/>
</dbReference>
<evidence type="ECO:0008006" key="3">
    <source>
        <dbReference type="Google" id="ProtNLM"/>
    </source>
</evidence>
<dbReference type="PANTHER" id="PTHR12526:SF638">
    <property type="entry name" value="SPORE COAT PROTEIN SA"/>
    <property type="match status" value="1"/>
</dbReference>
<dbReference type="AlphaFoldDB" id="A0A518D6W8"/>
<dbReference type="KEGG" id="pnd:Pla175_05890"/>
<reference evidence="1 2" key="1">
    <citation type="submission" date="2019-02" db="EMBL/GenBank/DDBJ databases">
        <title>Deep-cultivation of Planctomycetes and their phenomic and genomic characterization uncovers novel biology.</title>
        <authorList>
            <person name="Wiegand S."/>
            <person name="Jogler M."/>
            <person name="Boedeker C."/>
            <person name="Pinto D."/>
            <person name="Vollmers J."/>
            <person name="Rivas-Marin E."/>
            <person name="Kohn T."/>
            <person name="Peeters S.H."/>
            <person name="Heuer A."/>
            <person name="Rast P."/>
            <person name="Oberbeckmann S."/>
            <person name="Bunk B."/>
            <person name="Jeske O."/>
            <person name="Meyerdierks A."/>
            <person name="Storesund J.E."/>
            <person name="Kallscheuer N."/>
            <person name="Luecker S."/>
            <person name="Lage O.M."/>
            <person name="Pohl T."/>
            <person name="Merkel B.J."/>
            <person name="Hornburger P."/>
            <person name="Mueller R.-W."/>
            <person name="Bruemmer F."/>
            <person name="Labrenz M."/>
            <person name="Spormann A.M."/>
            <person name="Op den Camp H."/>
            <person name="Overmann J."/>
            <person name="Amann R."/>
            <person name="Jetten M.S.M."/>
            <person name="Mascher T."/>
            <person name="Medema M.H."/>
            <person name="Devos D.P."/>
            <person name="Kaster A.-K."/>
            <person name="Ovreas L."/>
            <person name="Rohde M."/>
            <person name="Galperin M.Y."/>
            <person name="Jogler C."/>
        </authorList>
    </citation>
    <scope>NUCLEOTIDE SEQUENCE [LARGE SCALE GENOMIC DNA]</scope>
    <source>
        <strain evidence="1 2">Pla175</strain>
    </source>
</reference>
<accession>A0A518D6W8</accession>
<dbReference type="Pfam" id="PF13692">
    <property type="entry name" value="Glyco_trans_1_4"/>
    <property type="match status" value="1"/>
</dbReference>
<evidence type="ECO:0000313" key="2">
    <source>
        <dbReference type="Proteomes" id="UP000317429"/>
    </source>
</evidence>
<protein>
    <recommendedName>
        <fullName evidence="3">Glycosyl transferases group 1</fullName>
    </recommendedName>
</protein>
<name>A0A518D6W8_9BACT</name>
<gene>
    <name evidence="1" type="ORF">Pla175_05890</name>
</gene>
<dbReference type="GO" id="GO:0016757">
    <property type="term" value="F:glycosyltransferase activity"/>
    <property type="evidence" value="ECO:0007669"/>
    <property type="project" value="TreeGrafter"/>
</dbReference>